<dbReference type="EMBL" id="GL883144">
    <property type="protein sequence ID" value="EGG00701.1"/>
    <property type="molecule type" value="Genomic_DNA"/>
</dbReference>
<dbReference type="AlphaFoldDB" id="F4S3M9"/>
<dbReference type="GeneID" id="18924430"/>
<feature type="region of interest" description="Disordered" evidence="1">
    <location>
        <begin position="1"/>
        <end position="24"/>
    </location>
</feature>
<feature type="compositionally biased region" description="Polar residues" evidence="1">
    <location>
        <begin position="121"/>
        <end position="134"/>
    </location>
</feature>
<evidence type="ECO:0000256" key="1">
    <source>
        <dbReference type="SAM" id="MobiDB-lite"/>
    </source>
</evidence>
<gene>
    <name evidence="2" type="ORF">MELLADRAFT_111575</name>
</gene>
<dbReference type="KEGG" id="mlr:MELLADRAFT_111575"/>
<dbReference type="InParanoid" id="F4S3M9"/>
<feature type="region of interest" description="Disordered" evidence="1">
    <location>
        <begin position="88"/>
        <end position="139"/>
    </location>
</feature>
<feature type="compositionally biased region" description="Polar residues" evidence="1">
    <location>
        <begin position="8"/>
        <end position="18"/>
    </location>
</feature>
<dbReference type="VEuPathDB" id="FungiDB:MELLADRAFT_111575"/>
<dbReference type="RefSeq" id="XP_007415972.1">
    <property type="nucleotide sequence ID" value="XM_007415910.1"/>
</dbReference>
<name>F4S3M9_MELLP</name>
<dbReference type="Proteomes" id="UP000001072">
    <property type="component" value="Unassembled WGS sequence"/>
</dbReference>
<dbReference type="HOGENOM" id="CLU_1305110_0_0_1"/>
<proteinExistence type="predicted"/>
<keyword evidence="3" id="KW-1185">Reference proteome</keyword>
<feature type="compositionally biased region" description="Polar residues" evidence="1">
    <location>
        <begin position="88"/>
        <end position="99"/>
    </location>
</feature>
<reference evidence="3" key="1">
    <citation type="journal article" date="2011" name="Proc. Natl. Acad. Sci. U.S.A.">
        <title>Obligate biotrophy features unraveled by the genomic analysis of rust fungi.</title>
        <authorList>
            <person name="Duplessis S."/>
            <person name="Cuomo C.A."/>
            <person name="Lin Y.-C."/>
            <person name="Aerts A."/>
            <person name="Tisserant E."/>
            <person name="Veneault-Fourrey C."/>
            <person name="Joly D.L."/>
            <person name="Hacquard S."/>
            <person name="Amselem J."/>
            <person name="Cantarel B.L."/>
            <person name="Chiu R."/>
            <person name="Coutinho P.M."/>
            <person name="Feau N."/>
            <person name="Field M."/>
            <person name="Frey P."/>
            <person name="Gelhaye E."/>
            <person name="Goldberg J."/>
            <person name="Grabherr M.G."/>
            <person name="Kodira C.D."/>
            <person name="Kohler A."/>
            <person name="Kuees U."/>
            <person name="Lindquist E.A."/>
            <person name="Lucas S.M."/>
            <person name="Mago R."/>
            <person name="Mauceli E."/>
            <person name="Morin E."/>
            <person name="Murat C."/>
            <person name="Pangilinan J.L."/>
            <person name="Park R."/>
            <person name="Pearson M."/>
            <person name="Quesneville H."/>
            <person name="Rouhier N."/>
            <person name="Sakthikumar S."/>
            <person name="Salamov A.A."/>
            <person name="Schmutz J."/>
            <person name="Selles B."/>
            <person name="Shapiro H."/>
            <person name="Tanguay P."/>
            <person name="Tuskan G.A."/>
            <person name="Henrissat B."/>
            <person name="Van de Peer Y."/>
            <person name="Rouze P."/>
            <person name="Ellis J.G."/>
            <person name="Dodds P.N."/>
            <person name="Schein J.E."/>
            <person name="Zhong S."/>
            <person name="Hamelin R.C."/>
            <person name="Grigoriev I.V."/>
            <person name="Szabo L.J."/>
            <person name="Martin F."/>
        </authorList>
    </citation>
    <scope>NUCLEOTIDE SEQUENCE [LARGE SCALE GENOMIC DNA]</scope>
    <source>
        <strain evidence="3">98AG31 / pathotype 3-4-7</strain>
    </source>
</reference>
<evidence type="ECO:0000313" key="3">
    <source>
        <dbReference type="Proteomes" id="UP000001072"/>
    </source>
</evidence>
<sequence length="211" mass="22812">MQVDVNAYQANPPSNPRPSTHETPTRCGIGFYRRLCQRNTRCYRCLKAFDGSHRGPDGRTFSCTNPGASSAEMDAFVLECQNAAPRSSQPISAVSSQAPTAPAPNRVQRSTMNNPRLGVPRSTSQLSFHPSASHQPLPRTNIGFDQAPPQLRGMLSAFPPSADVASQGHVASSSGQPAHHVHDVSAIIFVFSTFVWLCGQRSSFDRACFGD</sequence>
<evidence type="ECO:0000313" key="2">
    <source>
        <dbReference type="EMBL" id="EGG00701.1"/>
    </source>
</evidence>
<organism evidence="3">
    <name type="scientific">Melampsora larici-populina (strain 98AG31 / pathotype 3-4-7)</name>
    <name type="common">Poplar leaf rust fungus</name>
    <dbReference type="NCBI Taxonomy" id="747676"/>
    <lineage>
        <taxon>Eukaryota</taxon>
        <taxon>Fungi</taxon>
        <taxon>Dikarya</taxon>
        <taxon>Basidiomycota</taxon>
        <taxon>Pucciniomycotina</taxon>
        <taxon>Pucciniomycetes</taxon>
        <taxon>Pucciniales</taxon>
        <taxon>Melampsoraceae</taxon>
        <taxon>Melampsora</taxon>
    </lineage>
</organism>
<accession>F4S3M9</accession>
<protein>
    <submittedName>
        <fullName evidence="2">Uncharacterized protein</fullName>
    </submittedName>
</protein>